<dbReference type="AlphaFoldDB" id="A0A6I4SYW1"/>
<dbReference type="PROSITE" id="PS51819">
    <property type="entry name" value="VOC"/>
    <property type="match status" value="1"/>
</dbReference>
<dbReference type="InterPro" id="IPR004360">
    <property type="entry name" value="Glyas_Fos-R_dOase_dom"/>
</dbReference>
<dbReference type="Gene3D" id="3.10.180.10">
    <property type="entry name" value="2,3-Dihydroxybiphenyl 1,2-Dioxygenase, domain 1"/>
    <property type="match status" value="1"/>
</dbReference>
<name>A0A6I4SYW1_9SPHN</name>
<dbReference type="InterPro" id="IPR051785">
    <property type="entry name" value="MMCE/EMCE_epimerase"/>
</dbReference>
<reference evidence="3 4" key="1">
    <citation type="submission" date="2019-12" db="EMBL/GenBank/DDBJ databases">
        <title>Genomic-based taxomic classification of the family Erythrobacteraceae.</title>
        <authorList>
            <person name="Xu L."/>
        </authorList>
    </citation>
    <scope>NUCLEOTIDE SEQUENCE [LARGE SCALE GENOMIC DNA]</scope>
    <source>
        <strain evidence="3 4">MCCC 1K01500</strain>
    </source>
</reference>
<dbReference type="PANTHER" id="PTHR43048">
    <property type="entry name" value="METHYLMALONYL-COA EPIMERASE"/>
    <property type="match status" value="1"/>
</dbReference>
<dbReference type="OrthoDB" id="9798430at2"/>
<dbReference type="GO" id="GO:0046872">
    <property type="term" value="F:metal ion binding"/>
    <property type="evidence" value="ECO:0007669"/>
    <property type="project" value="UniProtKB-KW"/>
</dbReference>
<proteinExistence type="predicted"/>
<feature type="domain" description="VOC" evidence="2">
    <location>
        <begin position="4"/>
        <end position="118"/>
    </location>
</feature>
<keyword evidence="1" id="KW-0479">Metal-binding</keyword>
<dbReference type="GO" id="GO:0004493">
    <property type="term" value="F:methylmalonyl-CoA epimerase activity"/>
    <property type="evidence" value="ECO:0007669"/>
    <property type="project" value="TreeGrafter"/>
</dbReference>
<dbReference type="PANTHER" id="PTHR43048:SF3">
    <property type="entry name" value="METHYLMALONYL-COA EPIMERASE, MITOCHONDRIAL"/>
    <property type="match status" value="1"/>
</dbReference>
<comment type="caution">
    <text evidence="3">The sequence shown here is derived from an EMBL/GenBank/DDBJ whole genome shotgun (WGS) entry which is preliminary data.</text>
</comment>
<dbReference type="Pfam" id="PF00903">
    <property type="entry name" value="Glyoxalase"/>
    <property type="match status" value="1"/>
</dbReference>
<dbReference type="GO" id="GO:0046491">
    <property type="term" value="P:L-methylmalonyl-CoA metabolic process"/>
    <property type="evidence" value="ECO:0007669"/>
    <property type="project" value="TreeGrafter"/>
</dbReference>
<dbReference type="SUPFAM" id="SSF54593">
    <property type="entry name" value="Glyoxalase/Bleomycin resistance protein/Dihydroxybiphenyl dioxygenase"/>
    <property type="match status" value="1"/>
</dbReference>
<dbReference type="Proteomes" id="UP000433652">
    <property type="component" value="Unassembled WGS sequence"/>
</dbReference>
<evidence type="ECO:0000313" key="4">
    <source>
        <dbReference type="Proteomes" id="UP000433652"/>
    </source>
</evidence>
<dbReference type="InterPro" id="IPR037523">
    <property type="entry name" value="VOC_core"/>
</dbReference>
<protein>
    <recommendedName>
        <fullName evidence="2">VOC domain-containing protein</fullName>
    </recommendedName>
</protein>
<dbReference type="RefSeq" id="WP_159793924.1">
    <property type="nucleotide sequence ID" value="NZ_WTYM01000035.1"/>
</dbReference>
<evidence type="ECO:0000313" key="3">
    <source>
        <dbReference type="EMBL" id="MXO59462.1"/>
    </source>
</evidence>
<sequence>MECRIGYVIVGVKSLEAAVAFYRDTMGFQFLFSEPEMHFAQFQVGDMLFSLAEGAEEVHGTGDRNTGIGFMVPDLDAAHAELAAKGVRFTMGPGKMPWGGYMAMFVDPDSNEFYLDQAR</sequence>
<accession>A0A6I4SYW1</accession>
<evidence type="ECO:0000259" key="2">
    <source>
        <dbReference type="PROSITE" id="PS51819"/>
    </source>
</evidence>
<gene>
    <name evidence="3" type="ORF">GRI89_07895</name>
</gene>
<keyword evidence="4" id="KW-1185">Reference proteome</keyword>
<evidence type="ECO:0000256" key="1">
    <source>
        <dbReference type="ARBA" id="ARBA00022723"/>
    </source>
</evidence>
<organism evidence="3 4">
    <name type="scientific">Croceibacterium salegens</name>
    <dbReference type="NCBI Taxonomy" id="1737568"/>
    <lineage>
        <taxon>Bacteria</taxon>
        <taxon>Pseudomonadati</taxon>
        <taxon>Pseudomonadota</taxon>
        <taxon>Alphaproteobacteria</taxon>
        <taxon>Sphingomonadales</taxon>
        <taxon>Erythrobacteraceae</taxon>
        <taxon>Croceibacterium</taxon>
    </lineage>
</organism>
<dbReference type="InterPro" id="IPR029068">
    <property type="entry name" value="Glyas_Bleomycin-R_OHBP_Dase"/>
</dbReference>
<dbReference type="EMBL" id="WTYM01000035">
    <property type="protein sequence ID" value="MXO59462.1"/>
    <property type="molecule type" value="Genomic_DNA"/>
</dbReference>